<dbReference type="EMBL" id="GDJX01012737">
    <property type="protein sequence ID" value="JAT55199.1"/>
    <property type="molecule type" value="Transcribed_RNA"/>
</dbReference>
<dbReference type="InterPro" id="IPR051650">
    <property type="entry name" value="SL_signaling_regulator"/>
</dbReference>
<accession>A0A1D1YKP1</accession>
<name>A0A1D1YKP1_9ARAE</name>
<evidence type="ECO:0000313" key="4">
    <source>
        <dbReference type="EMBL" id="JAT55199.1"/>
    </source>
</evidence>
<dbReference type="PANTHER" id="PTHR43572:SF38">
    <property type="entry name" value="PROTEIN SMAX1-LIKE 6"/>
    <property type="match status" value="1"/>
</dbReference>
<dbReference type="Pfam" id="PF23569">
    <property type="entry name" value="NBD_SMAX1"/>
    <property type="match status" value="1"/>
</dbReference>
<reference evidence="4" key="1">
    <citation type="submission" date="2015-07" db="EMBL/GenBank/DDBJ databases">
        <title>Transcriptome Assembly of Anthurium amnicola.</title>
        <authorList>
            <person name="Suzuki J."/>
        </authorList>
    </citation>
    <scope>NUCLEOTIDE SEQUENCE</scope>
</reference>
<gene>
    <name evidence="4" type="primary">clpB_24</name>
    <name evidence="4" type="ORF">g.15070</name>
</gene>
<evidence type="ECO:0000256" key="1">
    <source>
        <dbReference type="ARBA" id="ARBA00008675"/>
    </source>
</evidence>
<proteinExistence type="inferred from homology"/>
<evidence type="ECO:0000259" key="3">
    <source>
        <dbReference type="Pfam" id="PF23569"/>
    </source>
</evidence>
<dbReference type="AlphaFoldDB" id="A0A1D1YKP1"/>
<evidence type="ECO:0000256" key="2">
    <source>
        <dbReference type="ARBA" id="ARBA00022737"/>
    </source>
</evidence>
<feature type="non-terminal residue" evidence="4">
    <location>
        <position position="209"/>
    </location>
</feature>
<comment type="similarity">
    <text evidence="1">Belongs to the ClpA/ClpB family.</text>
</comment>
<organism evidence="4">
    <name type="scientific">Anthurium amnicola</name>
    <dbReference type="NCBI Taxonomy" id="1678845"/>
    <lineage>
        <taxon>Eukaryota</taxon>
        <taxon>Viridiplantae</taxon>
        <taxon>Streptophyta</taxon>
        <taxon>Embryophyta</taxon>
        <taxon>Tracheophyta</taxon>
        <taxon>Spermatophyta</taxon>
        <taxon>Magnoliopsida</taxon>
        <taxon>Liliopsida</taxon>
        <taxon>Araceae</taxon>
        <taxon>Pothoideae</taxon>
        <taxon>Potheae</taxon>
        <taxon>Anthurium</taxon>
    </lineage>
</organism>
<sequence length="209" mass="23300">NFSLGADEFDLTPRRFGFPFSAQHPPYSVDGADDNCRRVAEVLIRKQCRNPLLVGVGAADAARDFERAVGRQNWAAFPPEARGVKFFSVEKEVSDFAGGTRDRSWLDSRFSEISLWLAAEECGLSPGIVLSFGDLKVMVDIVGEDKDGDGLRRVSYVVSEFTRVLHGHPGKLWLMGSAATYDTYMKFLSQYPSVDKDWDLQLLPITSLK</sequence>
<keyword evidence="2" id="KW-0677">Repeat</keyword>
<feature type="non-terminal residue" evidence="4">
    <location>
        <position position="1"/>
    </location>
</feature>
<dbReference type="InterPro" id="IPR058680">
    <property type="entry name" value="NBD_SMAX1-like"/>
</dbReference>
<feature type="domain" description="SMAX1-like nucleotide binding" evidence="3">
    <location>
        <begin position="34"/>
        <end position="207"/>
    </location>
</feature>
<protein>
    <submittedName>
        <fullName evidence="4">Chaperone protein ClpB</fullName>
    </submittedName>
</protein>
<dbReference type="PANTHER" id="PTHR43572">
    <property type="entry name" value="CHAPERONE PROTEIN CLPD, CHLOROPLASTIC"/>
    <property type="match status" value="1"/>
</dbReference>